<evidence type="ECO:0000313" key="3">
    <source>
        <dbReference type="Proteomes" id="UP001060336"/>
    </source>
</evidence>
<dbReference type="AlphaFoldDB" id="A0A9J7AZ07"/>
<organism evidence="2 3">
    <name type="scientific">Nisaea acidiphila</name>
    <dbReference type="NCBI Taxonomy" id="1862145"/>
    <lineage>
        <taxon>Bacteria</taxon>
        <taxon>Pseudomonadati</taxon>
        <taxon>Pseudomonadota</taxon>
        <taxon>Alphaproteobacteria</taxon>
        <taxon>Rhodospirillales</taxon>
        <taxon>Thalassobaculaceae</taxon>
        <taxon>Nisaea</taxon>
    </lineage>
</organism>
<gene>
    <name evidence="2" type="ORF">NUH88_07330</name>
</gene>
<feature type="region of interest" description="Disordered" evidence="1">
    <location>
        <begin position="1"/>
        <end position="24"/>
    </location>
</feature>
<evidence type="ECO:0000256" key="1">
    <source>
        <dbReference type="SAM" id="MobiDB-lite"/>
    </source>
</evidence>
<dbReference type="EMBL" id="CP102480">
    <property type="protein sequence ID" value="UUX51500.1"/>
    <property type="molecule type" value="Genomic_DNA"/>
</dbReference>
<dbReference type="KEGG" id="naci:NUH88_07330"/>
<keyword evidence="3" id="KW-1185">Reference proteome</keyword>
<sequence>MMMALFRPRSRATPPANDLAAQPTIRPRGDSYVRIDGRDYPVRCWSPSGFTLAPYSGALIRRQKARVTLILSEFGDRSEPLEVSGEIFVDVAENGILSARWTGLPKYKVAALAEYFAGKLSA</sequence>
<proteinExistence type="predicted"/>
<reference evidence="2" key="1">
    <citation type="submission" date="2022-08" db="EMBL/GenBank/DDBJ databases">
        <title>Nisaea acidiphila sp. nov., isolated from a marine algal debris and emended description of the genus Nisaea Urios et al. 2008.</title>
        <authorList>
            <person name="Kwon K."/>
        </authorList>
    </citation>
    <scope>NUCLEOTIDE SEQUENCE</scope>
    <source>
        <strain evidence="2">MEBiC11861</strain>
    </source>
</reference>
<evidence type="ECO:0000313" key="2">
    <source>
        <dbReference type="EMBL" id="UUX51500.1"/>
    </source>
</evidence>
<protein>
    <submittedName>
        <fullName evidence="2">Uncharacterized protein</fullName>
    </submittedName>
</protein>
<name>A0A9J7AZ07_9PROT</name>
<dbReference type="RefSeq" id="WP_257771036.1">
    <property type="nucleotide sequence ID" value="NZ_CP102480.1"/>
</dbReference>
<dbReference type="Proteomes" id="UP001060336">
    <property type="component" value="Chromosome"/>
</dbReference>
<accession>A0A9J7AZ07</accession>